<dbReference type="Gene3D" id="1.10.8.80">
    <property type="entry name" value="Magnesium chelatase subunit I, C-Terminal domain"/>
    <property type="match status" value="1"/>
</dbReference>
<evidence type="ECO:0000313" key="2">
    <source>
        <dbReference type="EMBL" id="MCE2596014.1"/>
    </source>
</evidence>
<reference evidence="2 3" key="1">
    <citation type="journal article" date="2022" name="Environ. Microbiol. Rep.">
        <title>Eco-phylogenetic analyses reveal divergent evolution of vitamin B12 metabolism in the marine bacterial family 'Psychromonadaceae'.</title>
        <authorList>
            <person name="Jin X."/>
            <person name="Yang Y."/>
            <person name="Cao H."/>
            <person name="Gao B."/>
            <person name="Zhao Z."/>
        </authorList>
    </citation>
    <scope>NUCLEOTIDE SEQUENCE [LARGE SCALE GENOMIC DNA]</scope>
    <source>
        <strain evidence="2 3">MKS20</strain>
    </source>
</reference>
<organism evidence="2 3">
    <name type="scientific">Motilimonas cestriensis</name>
    <dbReference type="NCBI Taxonomy" id="2742685"/>
    <lineage>
        <taxon>Bacteria</taxon>
        <taxon>Pseudomonadati</taxon>
        <taxon>Pseudomonadota</taxon>
        <taxon>Gammaproteobacteria</taxon>
        <taxon>Alteromonadales</taxon>
        <taxon>Alteromonadales genera incertae sedis</taxon>
        <taxon>Motilimonas</taxon>
    </lineage>
</organism>
<dbReference type="Gene3D" id="3.40.50.300">
    <property type="entry name" value="P-loop containing nucleotide triphosphate hydrolases"/>
    <property type="match status" value="1"/>
</dbReference>
<dbReference type="SMART" id="SM00382">
    <property type="entry name" value="AAA"/>
    <property type="match status" value="1"/>
</dbReference>
<accession>A0ABS8WEM4</accession>
<dbReference type="CDD" id="cd00009">
    <property type="entry name" value="AAA"/>
    <property type="match status" value="1"/>
</dbReference>
<dbReference type="InterPro" id="IPR011703">
    <property type="entry name" value="ATPase_AAA-3"/>
</dbReference>
<name>A0ABS8WEM4_9GAMM</name>
<dbReference type="PANTHER" id="PTHR42759:SF5">
    <property type="entry name" value="METHANOL DEHYDROGENASE REGULATOR"/>
    <property type="match status" value="1"/>
</dbReference>
<comment type="caution">
    <text evidence="2">The sequence shown here is derived from an EMBL/GenBank/DDBJ whole genome shotgun (WGS) entry which is preliminary data.</text>
</comment>
<evidence type="ECO:0000259" key="1">
    <source>
        <dbReference type="SMART" id="SM00382"/>
    </source>
</evidence>
<feature type="domain" description="AAA+ ATPase" evidence="1">
    <location>
        <begin position="32"/>
        <end position="173"/>
    </location>
</feature>
<evidence type="ECO:0000313" key="3">
    <source>
        <dbReference type="Proteomes" id="UP001201273"/>
    </source>
</evidence>
<dbReference type="PANTHER" id="PTHR42759">
    <property type="entry name" value="MOXR FAMILY PROTEIN"/>
    <property type="match status" value="1"/>
</dbReference>
<dbReference type="SUPFAM" id="SSF52540">
    <property type="entry name" value="P-loop containing nucleoside triphosphate hydrolases"/>
    <property type="match status" value="1"/>
</dbReference>
<dbReference type="Proteomes" id="UP001201273">
    <property type="component" value="Unassembled WGS sequence"/>
</dbReference>
<dbReference type="InterPro" id="IPR003593">
    <property type="entry name" value="AAA+_ATPase"/>
</dbReference>
<dbReference type="PIRSF" id="PIRSF002849">
    <property type="entry name" value="AAA_ATPase_chaperone_MoxR_prd"/>
    <property type="match status" value="1"/>
</dbReference>
<dbReference type="RefSeq" id="WP_233053677.1">
    <property type="nucleotide sequence ID" value="NZ_JAIMJA010000015.1"/>
</dbReference>
<keyword evidence="3" id="KW-1185">Reference proteome</keyword>
<dbReference type="EMBL" id="JAIMJA010000015">
    <property type="protein sequence ID" value="MCE2596014.1"/>
    <property type="molecule type" value="Genomic_DNA"/>
</dbReference>
<gene>
    <name evidence="2" type="ORF">K6Y31_14470</name>
</gene>
<dbReference type="InterPro" id="IPR027417">
    <property type="entry name" value="P-loop_NTPase"/>
</dbReference>
<dbReference type="InterPro" id="IPR041628">
    <property type="entry name" value="ChlI/MoxR_AAA_lid"/>
</dbReference>
<dbReference type="InterPro" id="IPR050764">
    <property type="entry name" value="CbbQ/NirQ/NorQ/GpvN"/>
</dbReference>
<sequence>MRKNVSPILAQLNQVILGKEAQVELALVCLLAGGHLLIEDLPGMGKTTLAQGLATTLGLSYHRVQFTSDMLPADILGVSIFDPQKQAFHFHKGPIFNQVLLADEINRASPKTQSALLEAMAEHQISIDSETYSLPKPFFVIATQNPLDQAGTFPLPESQLDRFMMRIELGFPNMEAELAMLQGKQFNQVSQVIDTAELISMQAQVREVSASASVLNYLLRLVAESRYNATYPNPLSPRCSKTLLQAAKAKAWVAGRDYVLPDDVQAVFPAVTDHRLGVLGGAQSSGAALSETLLHAVDPLA</sequence>
<proteinExistence type="predicted"/>
<dbReference type="Pfam" id="PF07726">
    <property type="entry name" value="AAA_3"/>
    <property type="match status" value="1"/>
</dbReference>
<dbReference type="Pfam" id="PF17863">
    <property type="entry name" value="AAA_lid_2"/>
    <property type="match status" value="1"/>
</dbReference>
<protein>
    <submittedName>
        <fullName evidence="2">MoxR family ATPase</fullName>
    </submittedName>
</protein>